<dbReference type="AlphaFoldDB" id="A0A4Y2IAI5"/>
<evidence type="ECO:0000313" key="2">
    <source>
        <dbReference type="Proteomes" id="UP000499080"/>
    </source>
</evidence>
<protein>
    <submittedName>
        <fullName evidence="1">Uncharacterized protein</fullName>
    </submittedName>
</protein>
<accession>A0A4Y2IAI5</accession>
<organism evidence="1 2">
    <name type="scientific">Araneus ventricosus</name>
    <name type="common">Orbweaver spider</name>
    <name type="synonym">Epeira ventricosa</name>
    <dbReference type="NCBI Taxonomy" id="182803"/>
    <lineage>
        <taxon>Eukaryota</taxon>
        <taxon>Metazoa</taxon>
        <taxon>Ecdysozoa</taxon>
        <taxon>Arthropoda</taxon>
        <taxon>Chelicerata</taxon>
        <taxon>Arachnida</taxon>
        <taxon>Araneae</taxon>
        <taxon>Araneomorphae</taxon>
        <taxon>Entelegynae</taxon>
        <taxon>Araneoidea</taxon>
        <taxon>Araneidae</taxon>
        <taxon>Araneus</taxon>
    </lineage>
</organism>
<gene>
    <name evidence="1" type="ORF">AVEN_176582_1</name>
</gene>
<reference evidence="1 2" key="1">
    <citation type="journal article" date="2019" name="Sci. Rep.">
        <title>Orb-weaving spider Araneus ventricosus genome elucidates the spidroin gene catalogue.</title>
        <authorList>
            <person name="Kono N."/>
            <person name="Nakamura H."/>
            <person name="Ohtoshi R."/>
            <person name="Moran D.A.P."/>
            <person name="Shinohara A."/>
            <person name="Yoshida Y."/>
            <person name="Fujiwara M."/>
            <person name="Mori M."/>
            <person name="Tomita M."/>
            <person name="Arakawa K."/>
        </authorList>
    </citation>
    <scope>NUCLEOTIDE SEQUENCE [LARGE SCALE GENOMIC DNA]</scope>
</reference>
<proteinExistence type="predicted"/>
<sequence>MFPQNVAAIAQTLGLLEPGPYFSGPLEWNRVPLLSKVEPQYSLRVFVGFGSPRKDGRNCISLCRKDAALVRDGYKRYFFLSFFVVSFYSHKSYKQGNSPVRKGFLG</sequence>
<evidence type="ECO:0000313" key="1">
    <source>
        <dbReference type="EMBL" id="GBM74066.1"/>
    </source>
</evidence>
<dbReference type="EMBL" id="BGPR01184900">
    <property type="protein sequence ID" value="GBM74066.1"/>
    <property type="molecule type" value="Genomic_DNA"/>
</dbReference>
<keyword evidence="2" id="KW-1185">Reference proteome</keyword>
<dbReference type="Proteomes" id="UP000499080">
    <property type="component" value="Unassembled WGS sequence"/>
</dbReference>
<comment type="caution">
    <text evidence="1">The sequence shown here is derived from an EMBL/GenBank/DDBJ whole genome shotgun (WGS) entry which is preliminary data.</text>
</comment>
<name>A0A4Y2IAI5_ARAVE</name>